<evidence type="ECO:0000256" key="1">
    <source>
        <dbReference type="SAM" id="MobiDB-lite"/>
    </source>
</evidence>
<keyword evidence="4" id="KW-1185">Reference proteome</keyword>
<reference evidence="3 4" key="1">
    <citation type="journal article" date="2022" name="bioRxiv">
        <title>Genomics of Preaxostyla Flagellates Illuminates Evolutionary Transitions and the Path Towards Mitochondrial Loss.</title>
        <authorList>
            <person name="Novak L.V.F."/>
            <person name="Treitli S.C."/>
            <person name="Pyrih J."/>
            <person name="Halakuc P."/>
            <person name="Pipaliya S.V."/>
            <person name="Vacek V."/>
            <person name="Brzon O."/>
            <person name="Soukal P."/>
            <person name="Eme L."/>
            <person name="Dacks J.B."/>
            <person name="Karnkowska A."/>
            <person name="Elias M."/>
            <person name="Hampl V."/>
        </authorList>
    </citation>
    <scope>NUCLEOTIDE SEQUENCE [LARGE SCALE GENOMIC DNA]</scope>
    <source>
        <strain evidence="3">NAU3</strain>
        <tissue evidence="3">Gut</tissue>
    </source>
</reference>
<keyword evidence="2" id="KW-0732">Signal</keyword>
<feature type="chain" id="PRO_5047127584" evidence="2">
    <location>
        <begin position="17"/>
        <end position="162"/>
    </location>
</feature>
<protein>
    <submittedName>
        <fullName evidence="3">Uncharacterized protein</fullName>
    </submittedName>
</protein>
<dbReference type="Proteomes" id="UP001281761">
    <property type="component" value="Unassembled WGS sequence"/>
</dbReference>
<dbReference type="EMBL" id="JARBJD010000092">
    <property type="protein sequence ID" value="KAK2953351.1"/>
    <property type="molecule type" value="Genomic_DNA"/>
</dbReference>
<sequence>MLAILLVFTLLRLVDDQIQKGAVSLYSPHILRGTFIDWTQIRCANKARQNDEQEDKFVEKIDVSNHDTGGHQIAASSGFDHKESETKLDGLEQMGQEKVETAPIGEQMEKNTLFNRLHHEKKPLLDTISEEDDEKNETDPLKTEVVSPMDGVQSASMKELIG</sequence>
<evidence type="ECO:0000313" key="4">
    <source>
        <dbReference type="Proteomes" id="UP001281761"/>
    </source>
</evidence>
<proteinExistence type="predicted"/>
<organism evidence="3 4">
    <name type="scientific">Blattamonas nauphoetae</name>
    <dbReference type="NCBI Taxonomy" id="2049346"/>
    <lineage>
        <taxon>Eukaryota</taxon>
        <taxon>Metamonada</taxon>
        <taxon>Preaxostyla</taxon>
        <taxon>Oxymonadida</taxon>
        <taxon>Blattamonas</taxon>
    </lineage>
</organism>
<feature type="region of interest" description="Disordered" evidence="1">
    <location>
        <begin position="116"/>
        <end position="162"/>
    </location>
</feature>
<name>A0ABQ9XS36_9EUKA</name>
<comment type="caution">
    <text evidence="3">The sequence shown here is derived from an EMBL/GenBank/DDBJ whole genome shotgun (WGS) entry which is preliminary data.</text>
</comment>
<accession>A0ABQ9XS36</accession>
<feature type="signal peptide" evidence="2">
    <location>
        <begin position="1"/>
        <end position="16"/>
    </location>
</feature>
<evidence type="ECO:0000256" key="2">
    <source>
        <dbReference type="SAM" id="SignalP"/>
    </source>
</evidence>
<evidence type="ECO:0000313" key="3">
    <source>
        <dbReference type="EMBL" id="KAK2953351.1"/>
    </source>
</evidence>
<gene>
    <name evidence="3" type="ORF">BLNAU_11636</name>
</gene>